<protein>
    <recommendedName>
        <fullName evidence="3">RNI-like protein</fullName>
    </recommendedName>
</protein>
<keyword evidence="2" id="KW-1185">Reference proteome</keyword>
<dbReference type="AlphaFoldDB" id="A0A6A4I3T3"/>
<reference evidence="1" key="1">
    <citation type="journal article" date="2019" name="Environ. Microbiol.">
        <title>Fungal ecological strategies reflected in gene transcription - a case study of two litter decomposers.</title>
        <authorList>
            <person name="Barbi F."/>
            <person name="Kohler A."/>
            <person name="Barry K."/>
            <person name="Baskaran P."/>
            <person name="Daum C."/>
            <person name="Fauchery L."/>
            <person name="Ihrmark K."/>
            <person name="Kuo A."/>
            <person name="LaButti K."/>
            <person name="Lipzen A."/>
            <person name="Morin E."/>
            <person name="Grigoriev I.V."/>
            <person name="Henrissat B."/>
            <person name="Lindahl B."/>
            <person name="Martin F."/>
        </authorList>
    </citation>
    <scope>NUCLEOTIDE SEQUENCE</scope>
    <source>
        <strain evidence="1">JB14</strain>
    </source>
</reference>
<evidence type="ECO:0000313" key="1">
    <source>
        <dbReference type="EMBL" id="KAE9404590.1"/>
    </source>
</evidence>
<sequence>MHFPKITTLTFRYVHYLTSGRGSYDIPNPHTTLKHLELRDVTATGISRLTSLRSLKLVLDRDMSIDDIVKITRSTSVLEGTVYHNYSDGYSPEKLLNLSNLRTLHFNINIGIGSVFMPEFDSLSYMFLLGWWCRSFESSMPFSRLHTVSIDICAVGDDLEDFDYTECADWARFDSLLAQQKLLTPELELKLLVNPAQMFYGGFHEGIDSDWDNVLSALEGAFSLMNSKGAVKMNQRDDKGKYKHIHCPTLEGYMDVAIL</sequence>
<evidence type="ECO:0000313" key="2">
    <source>
        <dbReference type="Proteomes" id="UP000799118"/>
    </source>
</evidence>
<gene>
    <name evidence="1" type="ORF">BT96DRAFT_1016180</name>
</gene>
<dbReference type="Gene3D" id="3.80.10.10">
    <property type="entry name" value="Ribonuclease Inhibitor"/>
    <property type="match status" value="1"/>
</dbReference>
<evidence type="ECO:0008006" key="3">
    <source>
        <dbReference type="Google" id="ProtNLM"/>
    </source>
</evidence>
<dbReference type="EMBL" id="ML769415">
    <property type="protein sequence ID" value="KAE9404590.1"/>
    <property type="molecule type" value="Genomic_DNA"/>
</dbReference>
<accession>A0A6A4I3T3</accession>
<proteinExistence type="predicted"/>
<dbReference type="SUPFAM" id="SSF52047">
    <property type="entry name" value="RNI-like"/>
    <property type="match status" value="1"/>
</dbReference>
<dbReference type="Proteomes" id="UP000799118">
    <property type="component" value="Unassembled WGS sequence"/>
</dbReference>
<name>A0A6A4I3T3_9AGAR</name>
<organism evidence="1 2">
    <name type="scientific">Gymnopus androsaceus JB14</name>
    <dbReference type="NCBI Taxonomy" id="1447944"/>
    <lineage>
        <taxon>Eukaryota</taxon>
        <taxon>Fungi</taxon>
        <taxon>Dikarya</taxon>
        <taxon>Basidiomycota</taxon>
        <taxon>Agaricomycotina</taxon>
        <taxon>Agaricomycetes</taxon>
        <taxon>Agaricomycetidae</taxon>
        <taxon>Agaricales</taxon>
        <taxon>Marasmiineae</taxon>
        <taxon>Omphalotaceae</taxon>
        <taxon>Gymnopus</taxon>
    </lineage>
</organism>
<dbReference type="InterPro" id="IPR032675">
    <property type="entry name" value="LRR_dom_sf"/>
</dbReference>